<dbReference type="InterPro" id="IPR008271">
    <property type="entry name" value="Ser/Thr_kinase_AS"/>
</dbReference>
<dbReference type="SMART" id="SM00220">
    <property type="entry name" value="S_TKc"/>
    <property type="match status" value="1"/>
</dbReference>
<feature type="compositionally biased region" description="Basic and acidic residues" evidence="10">
    <location>
        <begin position="662"/>
        <end position="678"/>
    </location>
</feature>
<feature type="region of interest" description="Disordered" evidence="10">
    <location>
        <begin position="789"/>
        <end position="813"/>
    </location>
</feature>
<evidence type="ECO:0000256" key="4">
    <source>
        <dbReference type="ARBA" id="ARBA00022679"/>
    </source>
</evidence>
<comment type="caution">
    <text evidence="12">The sequence shown here is derived from an EMBL/GenBank/DDBJ whole genome shotgun (WGS) entry which is preliminary data.</text>
</comment>
<feature type="domain" description="Protein kinase" evidence="11">
    <location>
        <begin position="111"/>
        <end position="366"/>
    </location>
</feature>
<dbReference type="GO" id="GO:0004674">
    <property type="term" value="F:protein serine/threonine kinase activity"/>
    <property type="evidence" value="ECO:0007669"/>
    <property type="project" value="UniProtKB-KW"/>
</dbReference>
<name>A0A7J7IVM8_BUGNE</name>
<dbReference type="InterPro" id="IPR050588">
    <property type="entry name" value="WNK_Ser-Thr_kinase"/>
</dbReference>
<evidence type="ECO:0000256" key="3">
    <source>
        <dbReference type="ARBA" id="ARBA00022527"/>
    </source>
</evidence>
<dbReference type="InterPro" id="IPR024678">
    <property type="entry name" value="Kinase_OSR1/WNK_CCT"/>
</dbReference>
<keyword evidence="13" id="KW-1185">Reference proteome</keyword>
<evidence type="ECO:0000256" key="8">
    <source>
        <dbReference type="ARBA" id="ARBA00047899"/>
    </source>
</evidence>
<dbReference type="GO" id="GO:0005524">
    <property type="term" value="F:ATP binding"/>
    <property type="evidence" value="ECO:0007669"/>
    <property type="project" value="UniProtKB-KW"/>
</dbReference>
<dbReference type="AlphaFoldDB" id="A0A7J7IVM8"/>
<dbReference type="FunFam" id="1.10.510.10:FF:000006">
    <property type="entry name" value="Serine/threonine-protein kinase WNK1 isoform 2"/>
    <property type="match status" value="1"/>
</dbReference>
<dbReference type="Gene3D" id="3.30.200.20">
    <property type="entry name" value="Phosphorylase Kinase, domain 1"/>
    <property type="match status" value="1"/>
</dbReference>
<keyword evidence="6" id="KW-0418">Kinase</keyword>
<evidence type="ECO:0000256" key="7">
    <source>
        <dbReference type="ARBA" id="ARBA00022840"/>
    </source>
</evidence>
<dbReference type="OrthoDB" id="4062651at2759"/>
<feature type="compositionally biased region" description="Polar residues" evidence="10">
    <location>
        <begin position="863"/>
        <end position="876"/>
    </location>
</feature>
<accession>A0A7J7IVM8</accession>
<feature type="compositionally biased region" description="Polar residues" evidence="10">
    <location>
        <begin position="892"/>
        <end position="910"/>
    </location>
</feature>
<feature type="region of interest" description="Disordered" evidence="10">
    <location>
        <begin position="660"/>
        <end position="748"/>
    </location>
</feature>
<reference evidence="12" key="1">
    <citation type="submission" date="2020-06" db="EMBL/GenBank/DDBJ databases">
        <title>Draft genome of Bugula neritina, a colonial animal packing powerful symbionts and potential medicines.</title>
        <authorList>
            <person name="Rayko M."/>
        </authorList>
    </citation>
    <scope>NUCLEOTIDE SEQUENCE [LARGE SCALE GENOMIC DNA]</scope>
    <source>
        <strain evidence="12">Kwan_BN1</strain>
    </source>
</reference>
<dbReference type="Gene3D" id="1.10.510.10">
    <property type="entry name" value="Transferase(Phosphotransferase) domain 1"/>
    <property type="match status" value="1"/>
</dbReference>
<evidence type="ECO:0000256" key="9">
    <source>
        <dbReference type="ARBA" id="ARBA00048679"/>
    </source>
</evidence>
<dbReference type="PANTHER" id="PTHR13902">
    <property type="entry name" value="SERINE/THREONINE-PROTEIN KINASE WNK WITH NO LYSINE -RELATED"/>
    <property type="match status" value="1"/>
</dbReference>
<dbReference type="Pfam" id="PF12202">
    <property type="entry name" value="OSR1_C"/>
    <property type="match status" value="1"/>
</dbReference>
<comment type="cofactor">
    <cofactor evidence="1">
        <name>Mg(2+)</name>
        <dbReference type="ChEBI" id="CHEBI:18420"/>
    </cofactor>
</comment>
<evidence type="ECO:0000256" key="5">
    <source>
        <dbReference type="ARBA" id="ARBA00022741"/>
    </source>
</evidence>
<feature type="region of interest" description="Disordered" evidence="10">
    <location>
        <begin position="858"/>
        <end position="944"/>
    </location>
</feature>
<evidence type="ECO:0000256" key="2">
    <source>
        <dbReference type="ARBA" id="ARBA00012513"/>
    </source>
</evidence>
<dbReference type="CDD" id="cd13983">
    <property type="entry name" value="STKc_WNK"/>
    <property type="match status" value="1"/>
</dbReference>
<protein>
    <recommendedName>
        <fullName evidence="2">non-specific serine/threonine protein kinase</fullName>
        <ecNumber evidence="2">2.7.11.1</ecNumber>
    </recommendedName>
</protein>
<dbReference type="FunFam" id="3.30.200.20:FF:000494">
    <property type="entry name" value="serine/threonine-protein kinase WNK2 isoform X2"/>
    <property type="match status" value="1"/>
</dbReference>
<dbReference type="PROSITE" id="PS50011">
    <property type="entry name" value="PROTEIN_KINASE_DOM"/>
    <property type="match status" value="1"/>
</dbReference>
<gene>
    <name evidence="12" type="ORF">EB796_024429</name>
</gene>
<dbReference type="SUPFAM" id="SSF56112">
    <property type="entry name" value="Protein kinase-like (PK-like)"/>
    <property type="match status" value="1"/>
</dbReference>
<dbReference type="InterPro" id="IPR000719">
    <property type="entry name" value="Prot_kinase_dom"/>
</dbReference>
<organism evidence="12 13">
    <name type="scientific">Bugula neritina</name>
    <name type="common">Brown bryozoan</name>
    <name type="synonym">Sertularia neritina</name>
    <dbReference type="NCBI Taxonomy" id="10212"/>
    <lineage>
        <taxon>Eukaryota</taxon>
        <taxon>Metazoa</taxon>
        <taxon>Spiralia</taxon>
        <taxon>Lophotrochozoa</taxon>
        <taxon>Bryozoa</taxon>
        <taxon>Gymnolaemata</taxon>
        <taxon>Cheilostomatida</taxon>
        <taxon>Flustrina</taxon>
        <taxon>Buguloidea</taxon>
        <taxon>Bugulidae</taxon>
        <taxon>Bugula</taxon>
    </lineage>
</organism>
<dbReference type="Proteomes" id="UP000593567">
    <property type="component" value="Unassembled WGS sequence"/>
</dbReference>
<dbReference type="PROSITE" id="PS00108">
    <property type="entry name" value="PROTEIN_KINASE_ST"/>
    <property type="match status" value="1"/>
</dbReference>
<dbReference type="Pfam" id="PF24889">
    <property type="entry name" value="CCTL2_WNK"/>
    <property type="match status" value="1"/>
</dbReference>
<dbReference type="Pfam" id="PF00069">
    <property type="entry name" value="Pkinase"/>
    <property type="match status" value="1"/>
</dbReference>
<evidence type="ECO:0000256" key="6">
    <source>
        <dbReference type="ARBA" id="ARBA00022777"/>
    </source>
</evidence>
<keyword evidence="4" id="KW-0808">Transferase</keyword>
<comment type="catalytic activity">
    <reaction evidence="8">
        <text>L-threonyl-[protein] + ATP = O-phospho-L-threonyl-[protein] + ADP + H(+)</text>
        <dbReference type="Rhea" id="RHEA:46608"/>
        <dbReference type="Rhea" id="RHEA-COMP:11060"/>
        <dbReference type="Rhea" id="RHEA-COMP:11605"/>
        <dbReference type="ChEBI" id="CHEBI:15378"/>
        <dbReference type="ChEBI" id="CHEBI:30013"/>
        <dbReference type="ChEBI" id="CHEBI:30616"/>
        <dbReference type="ChEBI" id="CHEBI:61977"/>
        <dbReference type="ChEBI" id="CHEBI:456216"/>
        <dbReference type="EC" id="2.7.11.1"/>
    </reaction>
</comment>
<dbReference type="EC" id="2.7.11.1" evidence="2"/>
<evidence type="ECO:0000256" key="1">
    <source>
        <dbReference type="ARBA" id="ARBA00001946"/>
    </source>
</evidence>
<keyword evidence="7" id="KW-0067">ATP-binding</keyword>
<evidence type="ECO:0000259" key="11">
    <source>
        <dbReference type="PROSITE" id="PS50011"/>
    </source>
</evidence>
<feature type="compositionally biased region" description="Polar residues" evidence="10">
    <location>
        <begin position="803"/>
        <end position="813"/>
    </location>
</feature>
<evidence type="ECO:0000313" key="13">
    <source>
        <dbReference type="Proteomes" id="UP000593567"/>
    </source>
</evidence>
<keyword evidence="5" id="KW-0547">Nucleotide-binding</keyword>
<dbReference type="InterPro" id="IPR056865">
    <property type="entry name" value="CCTL2_WNK"/>
</dbReference>
<evidence type="ECO:0000256" key="10">
    <source>
        <dbReference type="SAM" id="MobiDB-lite"/>
    </source>
</evidence>
<dbReference type="EMBL" id="VXIV02003417">
    <property type="protein sequence ID" value="KAF6017268.1"/>
    <property type="molecule type" value="Genomic_DNA"/>
</dbReference>
<feature type="compositionally biased region" description="Polar residues" evidence="10">
    <location>
        <begin position="711"/>
        <end position="727"/>
    </location>
</feature>
<dbReference type="InterPro" id="IPR011009">
    <property type="entry name" value="Kinase-like_dom_sf"/>
</dbReference>
<comment type="catalytic activity">
    <reaction evidence="9">
        <text>L-seryl-[protein] + ATP = O-phospho-L-seryl-[protein] + ADP + H(+)</text>
        <dbReference type="Rhea" id="RHEA:17989"/>
        <dbReference type="Rhea" id="RHEA-COMP:9863"/>
        <dbReference type="Rhea" id="RHEA-COMP:11604"/>
        <dbReference type="ChEBI" id="CHEBI:15378"/>
        <dbReference type="ChEBI" id="CHEBI:29999"/>
        <dbReference type="ChEBI" id="CHEBI:30616"/>
        <dbReference type="ChEBI" id="CHEBI:83421"/>
        <dbReference type="ChEBI" id="CHEBI:456216"/>
        <dbReference type="EC" id="2.7.11.1"/>
    </reaction>
</comment>
<sequence>MNVETLPTEVMQSQATNIRNPTDFVDQFSGGGERHIFPFLSHNYSHGELNRSTSGNNKGLVLNSAMAAGQPSDRKTSLSSPTVEVFFPPVDNSARRGSLVDPKTGVARKYIKLDEEIGRGSFKTVYKGLDCETGVNVAWCELMDVARNTKAARLKFKEEVEMLKGLRHRNILRFYDSWEHNKKIVLITELMTSGTLKQYIKRFRKVNVKLIANWCRQILNGLVFLHTRKPPVIHRDLKCDNFFINGQTGQVKIGDMGLAILKPQSYARTVIGTPEYMAPEMYEEHYDESVDVYAFGMCMLEMATLEYPYKECTNPAQIYLRVTKGRRPESLQRVEIPTIKNIIDRCIETQPTDRMKAAELLELDFFNEWSVHLDCTVTGKAGVLRFTLADDVIKSKRELQKDGQAVQFDFDMYTDNPKAVVEELVSSGYLDKGNVKVVVKIMLDKIGYFKKLHLSRSNSYNVEPSGVSPDATCGLPSSDKVESNTSFKCLSSADVGEKQEGVGNVKVGNLASLEGKLTARTSAKDLDVRLRKRKSVRVLIQEISIKDDSTVVTCELHSGKATVTFTFNCDLDQADDITVNLREYLGSEQQETANEQINYIIETVKAHKTQPELAKSICEHRISRANSVAHVNNSPCHSRVSSTGLFDMQECLLSPPCSLSHTDSHAETADEMQVRDRSTTWSANSRDTKPDMGRKMSEPLMSDCPTLASFKPSSLATIQSSPTTPSASGKGYHQWQSSHDEDEAKYEDRTQHLRRALDITELGKSIENIMSGTTDKTSFSTNVGYHRTRQLSSTKGEGEILSPNDSTSTNSTAFNSLTYDSGFFTMQLSTPKSNSLVTRAPIAETTKKVGRFAVGVVQEKPDSPTTDQVFTASDVTLTPGKDNPQDPLTPGKDNSQDSLTSRKINSQDSLTPEKDNSQDSSNLRNDNSQDSDDADNSGPTSHTDLSPLCAYSQCAIEYENDLHIADMKARQASELANLEMRHKKELEHFIIRRKTVALYRKSCSACSVLQDKYSVCDVHNAALTLLHPDSPSPESNSPKSIARSKEVIEFVSGVLRQNSGGTVRRSRHNSMEQLMQNMKGSNEKDSGLQELHNKVLSTTEEKKLIAELGAHRLKLFLPLAKSFNQSNQQSNELLKNKVANELISSHNSVLKEVNSMERSVTNDS</sequence>
<proteinExistence type="predicted"/>
<feature type="compositionally biased region" description="Basic and acidic residues" evidence="10">
    <location>
        <begin position="686"/>
        <end position="697"/>
    </location>
</feature>
<keyword evidence="3" id="KW-0723">Serine/threonine-protein kinase</keyword>
<dbReference type="Gene3D" id="3.10.20.90">
    <property type="entry name" value="Phosphatidylinositol 3-kinase Catalytic Subunit, Chain A, domain 1"/>
    <property type="match status" value="1"/>
</dbReference>
<evidence type="ECO:0000313" key="12">
    <source>
        <dbReference type="EMBL" id="KAF6017268.1"/>
    </source>
</evidence>